<sequence length="269" mass="29708">MKILHIVCISLLCAATTACAQTQASKVAVQDAVWMPKTYLDARKVHPPQDTFWKTVDFAKYLSPVSALRIANSSKQQQVSVYTYGAENFPIAVTGTNHTGTRKEWLLDKPIFTGGQSAVYDSVHFSLISHNNDRTDLWVGLVYEDGKKDSIQLAPVPKEAAGAPLWMHANNYLAYYFKGKQFEIYDDKGALLYDNVKTDSNGAIEGLPGYKSWSITSNNIFQITSDNQGDASISSFNVAFRGENIALQPEQATGSLNKALVLKEKTNKN</sequence>
<organism evidence="2 3">
    <name type="scientific">Chitinophaga ginsengisoli</name>
    <dbReference type="NCBI Taxonomy" id="363837"/>
    <lineage>
        <taxon>Bacteria</taxon>
        <taxon>Pseudomonadati</taxon>
        <taxon>Bacteroidota</taxon>
        <taxon>Chitinophagia</taxon>
        <taxon>Chitinophagales</taxon>
        <taxon>Chitinophagaceae</taxon>
        <taxon>Chitinophaga</taxon>
    </lineage>
</organism>
<protein>
    <submittedName>
        <fullName evidence="2">Uncharacterized protein</fullName>
    </submittedName>
</protein>
<proteinExistence type="predicted"/>
<evidence type="ECO:0000313" key="2">
    <source>
        <dbReference type="EMBL" id="PSL30772.1"/>
    </source>
</evidence>
<feature type="chain" id="PRO_5015196000" evidence="1">
    <location>
        <begin position="21"/>
        <end position="269"/>
    </location>
</feature>
<dbReference type="AlphaFoldDB" id="A0A2P8G9X8"/>
<dbReference type="OrthoDB" id="640365at2"/>
<dbReference type="RefSeq" id="WP_106602625.1">
    <property type="nucleotide sequence ID" value="NZ_PYGK01000005.1"/>
</dbReference>
<dbReference type="Proteomes" id="UP000240978">
    <property type="component" value="Unassembled WGS sequence"/>
</dbReference>
<feature type="signal peptide" evidence="1">
    <location>
        <begin position="1"/>
        <end position="20"/>
    </location>
</feature>
<evidence type="ECO:0000256" key="1">
    <source>
        <dbReference type="SAM" id="SignalP"/>
    </source>
</evidence>
<comment type="caution">
    <text evidence="2">The sequence shown here is derived from an EMBL/GenBank/DDBJ whole genome shotgun (WGS) entry which is preliminary data.</text>
</comment>
<gene>
    <name evidence="2" type="ORF">CLV42_105133</name>
</gene>
<reference evidence="2 3" key="1">
    <citation type="submission" date="2018-03" db="EMBL/GenBank/DDBJ databases">
        <title>Genomic Encyclopedia of Archaeal and Bacterial Type Strains, Phase II (KMG-II): from individual species to whole genera.</title>
        <authorList>
            <person name="Goeker M."/>
        </authorList>
    </citation>
    <scope>NUCLEOTIDE SEQUENCE [LARGE SCALE GENOMIC DNA]</scope>
    <source>
        <strain evidence="2 3">DSM 18107</strain>
    </source>
</reference>
<dbReference type="EMBL" id="PYGK01000005">
    <property type="protein sequence ID" value="PSL30772.1"/>
    <property type="molecule type" value="Genomic_DNA"/>
</dbReference>
<evidence type="ECO:0000313" key="3">
    <source>
        <dbReference type="Proteomes" id="UP000240978"/>
    </source>
</evidence>
<keyword evidence="3" id="KW-1185">Reference proteome</keyword>
<dbReference type="PROSITE" id="PS51257">
    <property type="entry name" value="PROKAR_LIPOPROTEIN"/>
    <property type="match status" value="1"/>
</dbReference>
<name>A0A2P8G9X8_9BACT</name>
<accession>A0A2P8G9X8</accession>
<keyword evidence="1" id="KW-0732">Signal</keyword>